<gene>
    <name evidence="1" type="ORF">L9F63_016216</name>
</gene>
<dbReference type="EMBL" id="JASPKZ010004196">
    <property type="protein sequence ID" value="KAJ9590700.1"/>
    <property type="molecule type" value="Genomic_DNA"/>
</dbReference>
<reference evidence="1" key="2">
    <citation type="submission" date="2023-05" db="EMBL/GenBank/DDBJ databases">
        <authorList>
            <person name="Fouks B."/>
        </authorList>
    </citation>
    <scope>NUCLEOTIDE SEQUENCE</scope>
    <source>
        <strain evidence="1">Stay&amp;Tobe</strain>
        <tissue evidence="1">Testes</tissue>
    </source>
</reference>
<organism evidence="1 2">
    <name type="scientific">Diploptera punctata</name>
    <name type="common">Pacific beetle cockroach</name>
    <dbReference type="NCBI Taxonomy" id="6984"/>
    <lineage>
        <taxon>Eukaryota</taxon>
        <taxon>Metazoa</taxon>
        <taxon>Ecdysozoa</taxon>
        <taxon>Arthropoda</taxon>
        <taxon>Hexapoda</taxon>
        <taxon>Insecta</taxon>
        <taxon>Pterygota</taxon>
        <taxon>Neoptera</taxon>
        <taxon>Polyneoptera</taxon>
        <taxon>Dictyoptera</taxon>
        <taxon>Blattodea</taxon>
        <taxon>Blaberoidea</taxon>
        <taxon>Blaberidae</taxon>
        <taxon>Diplopterinae</taxon>
        <taxon>Diploptera</taxon>
    </lineage>
</organism>
<proteinExistence type="predicted"/>
<name>A0AAD8A238_DIPPU</name>
<feature type="non-terminal residue" evidence="1">
    <location>
        <position position="1"/>
    </location>
</feature>
<comment type="caution">
    <text evidence="1">The sequence shown here is derived from an EMBL/GenBank/DDBJ whole genome shotgun (WGS) entry which is preliminary data.</text>
</comment>
<dbReference type="AlphaFoldDB" id="A0AAD8A238"/>
<sequence>DKTIFPLSKMSDFEDFDHVFDIVYADENNGSGFIAENSGNCSRNLDTMVKTEQVCSGKSCCYYYYKKMVYSKLDTM</sequence>
<keyword evidence="2" id="KW-1185">Reference proteome</keyword>
<reference evidence="1" key="1">
    <citation type="journal article" date="2023" name="IScience">
        <title>Live-bearing cockroach genome reveals convergent evolutionary mechanisms linked to viviparity in insects and beyond.</title>
        <authorList>
            <person name="Fouks B."/>
            <person name="Harrison M.C."/>
            <person name="Mikhailova A.A."/>
            <person name="Marchal E."/>
            <person name="English S."/>
            <person name="Carruthers M."/>
            <person name="Jennings E.C."/>
            <person name="Chiamaka E.L."/>
            <person name="Frigard R.A."/>
            <person name="Pippel M."/>
            <person name="Attardo G.M."/>
            <person name="Benoit J.B."/>
            <person name="Bornberg-Bauer E."/>
            <person name="Tobe S.S."/>
        </authorList>
    </citation>
    <scope>NUCLEOTIDE SEQUENCE</scope>
    <source>
        <strain evidence="1">Stay&amp;Tobe</strain>
    </source>
</reference>
<accession>A0AAD8A238</accession>
<protein>
    <submittedName>
        <fullName evidence="1">Uncharacterized protein</fullName>
    </submittedName>
</protein>
<feature type="non-terminal residue" evidence="1">
    <location>
        <position position="76"/>
    </location>
</feature>
<evidence type="ECO:0000313" key="1">
    <source>
        <dbReference type="EMBL" id="KAJ9590700.1"/>
    </source>
</evidence>
<evidence type="ECO:0000313" key="2">
    <source>
        <dbReference type="Proteomes" id="UP001233999"/>
    </source>
</evidence>
<dbReference type="Proteomes" id="UP001233999">
    <property type="component" value="Unassembled WGS sequence"/>
</dbReference>